<reference evidence="1" key="1">
    <citation type="submission" date="2018-05" db="EMBL/GenBank/DDBJ databases">
        <authorList>
            <person name="Lanie J.A."/>
            <person name="Ng W.-L."/>
            <person name="Kazmierczak K.M."/>
            <person name="Andrzejewski T.M."/>
            <person name="Davidsen T.M."/>
            <person name="Wayne K.J."/>
            <person name="Tettelin H."/>
            <person name="Glass J.I."/>
            <person name="Rusch D."/>
            <person name="Podicherti R."/>
            <person name="Tsui H.-C.T."/>
            <person name="Winkler M.E."/>
        </authorList>
    </citation>
    <scope>NUCLEOTIDE SEQUENCE</scope>
</reference>
<evidence type="ECO:0000313" key="1">
    <source>
        <dbReference type="EMBL" id="SVD67975.1"/>
    </source>
</evidence>
<sequence>YLIHDGNPPITGYDDVFSADDDGSGVLKIE</sequence>
<protein>
    <submittedName>
        <fullName evidence="1">Uncharacterized protein</fullName>
    </submittedName>
</protein>
<organism evidence="1">
    <name type="scientific">marine metagenome</name>
    <dbReference type="NCBI Taxonomy" id="408172"/>
    <lineage>
        <taxon>unclassified sequences</taxon>
        <taxon>metagenomes</taxon>
        <taxon>ecological metagenomes</taxon>
    </lineage>
</organism>
<dbReference type="AlphaFoldDB" id="A0A382XBJ0"/>
<feature type="non-terminal residue" evidence="1">
    <location>
        <position position="1"/>
    </location>
</feature>
<dbReference type="EMBL" id="UINC01166171">
    <property type="protein sequence ID" value="SVD67975.1"/>
    <property type="molecule type" value="Genomic_DNA"/>
</dbReference>
<name>A0A382XBJ0_9ZZZZ</name>
<proteinExistence type="predicted"/>
<gene>
    <name evidence="1" type="ORF">METZ01_LOCUS420829</name>
</gene>
<accession>A0A382XBJ0</accession>